<dbReference type="SUPFAM" id="SSF160207">
    <property type="entry name" value="NMB0488-like"/>
    <property type="match status" value="1"/>
</dbReference>
<dbReference type="AlphaFoldDB" id="A0AAU7QDD2"/>
<organism evidence="1">
    <name type="scientific">Acerihabitans sp. KWT182</name>
    <dbReference type="NCBI Taxonomy" id="3157919"/>
    <lineage>
        <taxon>Bacteria</taxon>
        <taxon>Pseudomonadati</taxon>
        <taxon>Pseudomonadota</taxon>
        <taxon>Gammaproteobacteria</taxon>
        <taxon>Enterobacterales</taxon>
        <taxon>Pectobacteriaceae</taxon>
        <taxon>Acerihabitans</taxon>
    </lineage>
</organism>
<evidence type="ECO:0000313" key="1">
    <source>
        <dbReference type="EMBL" id="XBS70886.1"/>
    </source>
</evidence>
<accession>A0AAU7QDD2</accession>
<dbReference type="CDD" id="cd13445">
    <property type="entry name" value="CDI_inhibitor_EC869_like"/>
    <property type="match status" value="1"/>
</dbReference>
<proteinExistence type="predicted"/>
<sequence length="177" mass="20022">MNDLIKGSWAGAIINEKFICIKTYSGYRSRHSDPDGVQHITKIDADGAELGNFILDSLSHSRFILPKPRPDVWIHPEATFDAAFYDKDQMEKNYADWKEMIMSMFNYKTEQALFKQMLSCGIERKGGEITITPSHHVKLDHWNGDGITDEDNVVIPDDSTPIEIGSALRLAFSRCIG</sequence>
<name>A0AAU7QDD2_9GAMM</name>
<gene>
    <name evidence="1" type="ORF">ABK905_07400</name>
</gene>
<dbReference type="InterPro" id="IPR037891">
    <property type="entry name" value="Cdil-like_sf"/>
</dbReference>
<protein>
    <submittedName>
        <fullName evidence="1">Contact-dependent growth inhibition system immunity protein</fullName>
    </submittedName>
</protein>
<dbReference type="Gene3D" id="3.40.1590.10">
    <property type="entry name" value="NMB0488-like"/>
    <property type="match status" value="1"/>
</dbReference>
<dbReference type="EMBL" id="CP157947">
    <property type="protein sequence ID" value="XBS70886.1"/>
    <property type="molecule type" value="Genomic_DNA"/>
</dbReference>
<dbReference type="Pfam" id="PF07262">
    <property type="entry name" value="CdiI"/>
    <property type="match status" value="1"/>
</dbReference>
<dbReference type="InterPro" id="IPR009888">
    <property type="entry name" value="CdiI_Proteobact"/>
</dbReference>
<reference evidence="1" key="1">
    <citation type="submission" date="2024-06" db="EMBL/GenBank/DDBJ databases">
        <authorList>
            <person name="Coelho C."/>
            <person name="Bento M."/>
            <person name="Garcia E."/>
            <person name="Camelo A."/>
            <person name="Brandao I."/>
            <person name="Espirito Santo C."/>
            <person name="Trovao J."/>
            <person name="Verissimo A."/>
            <person name="Costa J."/>
            <person name="Tiago I."/>
        </authorList>
    </citation>
    <scope>NUCLEOTIDE SEQUENCE</scope>
    <source>
        <strain evidence="1">KWT182</strain>
    </source>
</reference>